<accession>A0ABU0FLU9</accession>
<comment type="similarity">
    <text evidence="2">Belongs to the bacterial solute-binding protein 5 family.</text>
</comment>
<sequence length="529" mass="57583">MKNNRNRSVSRRFLLKASASAAALALLAPLGAGPLGVAPALADEPVKGGVLKLAFSADPAGFDPARGPSGMSHVVIEQIYSTLMSLDPDAKPYPDLAERYDMAPDGKSYTFYLRKSVKFHNGAELTAEDVKFTFDRLRAPNSGYSYASQVETIASVEVVDPHTVTFKLTKPTGPFLVYMAFPGSSIVPKALVESGHDLNAQPVGSGPFKFISYQPRSLIAFERNADFYEPGKPYFDAIEMHLIADVTALTNALISGTVNFSNEIPPKDWATISATPGLTGQTLEGSRYYWLLPNNTHVPLDNPKVRQAIAHALDRQAIVAGTFFGQATPITGGVIPKWNWAYADLNTFALRGDVAKAKALLAEAGHPDGFETSLTMASSFPAMMSMAPIIQANLAAVGIKATISTMEIPRYWDEVWGPSKFDMTAMYWVSPLADPDDFVTNNYRCNTGINVQKSCSPDMDAVLDEAKSGTTLEARKAAYKRQQELSLEQMPIVPLVNAWILTAHTDKLQNYKPMRTGFLKTIKDAWLAA</sequence>
<dbReference type="InterPro" id="IPR000914">
    <property type="entry name" value="SBP_5_dom"/>
</dbReference>
<dbReference type="EMBL" id="JAUSVK010000001">
    <property type="protein sequence ID" value="MDQ0395461.1"/>
    <property type="molecule type" value="Genomic_DNA"/>
</dbReference>
<feature type="signal peptide" evidence="4">
    <location>
        <begin position="1"/>
        <end position="32"/>
    </location>
</feature>
<proteinExistence type="inferred from homology"/>
<organism evidence="6 7">
    <name type="scientific">Labrys monachus</name>
    <dbReference type="NCBI Taxonomy" id="217067"/>
    <lineage>
        <taxon>Bacteria</taxon>
        <taxon>Pseudomonadati</taxon>
        <taxon>Pseudomonadota</taxon>
        <taxon>Alphaproteobacteria</taxon>
        <taxon>Hyphomicrobiales</taxon>
        <taxon>Xanthobacteraceae</taxon>
        <taxon>Labrys</taxon>
    </lineage>
</organism>
<dbReference type="RefSeq" id="WP_307434182.1">
    <property type="nucleotide sequence ID" value="NZ_JAUSVK010000001.1"/>
</dbReference>
<dbReference type="InterPro" id="IPR039424">
    <property type="entry name" value="SBP_5"/>
</dbReference>
<comment type="caution">
    <text evidence="6">The sequence shown here is derived from an EMBL/GenBank/DDBJ whole genome shotgun (WGS) entry which is preliminary data.</text>
</comment>
<comment type="subcellular location">
    <subcellularLocation>
        <location evidence="1">Periplasm</location>
    </subcellularLocation>
</comment>
<dbReference type="PROSITE" id="PS51318">
    <property type="entry name" value="TAT"/>
    <property type="match status" value="1"/>
</dbReference>
<name>A0ABU0FLU9_9HYPH</name>
<keyword evidence="3 4" id="KW-0732">Signal</keyword>
<dbReference type="Pfam" id="PF00496">
    <property type="entry name" value="SBP_bac_5"/>
    <property type="match status" value="1"/>
</dbReference>
<reference evidence="6 7" key="1">
    <citation type="submission" date="2023-07" db="EMBL/GenBank/DDBJ databases">
        <title>Genomic Encyclopedia of Type Strains, Phase IV (KMG-IV): sequencing the most valuable type-strain genomes for metagenomic binning, comparative biology and taxonomic classification.</title>
        <authorList>
            <person name="Goeker M."/>
        </authorList>
    </citation>
    <scope>NUCLEOTIDE SEQUENCE [LARGE SCALE GENOMIC DNA]</scope>
    <source>
        <strain evidence="6 7">DSM 5896</strain>
    </source>
</reference>
<gene>
    <name evidence="6" type="ORF">J3R73_005253</name>
</gene>
<dbReference type="SUPFAM" id="SSF53850">
    <property type="entry name" value="Periplasmic binding protein-like II"/>
    <property type="match status" value="1"/>
</dbReference>
<dbReference type="PANTHER" id="PTHR30290:SF38">
    <property type="entry name" value="D,D-DIPEPTIDE-BINDING PERIPLASMIC PROTEIN DDPA-RELATED"/>
    <property type="match status" value="1"/>
</dbReference>
<dbReference type="PIRSF" id="PIRSF002741">
    <property type="entry name" value="MppA"/>
    <property type="match status" value="1"/>
</dbReference>
<dbReference type="Proteomes" id="UP001237448">
    <property type="component" value="Unassembled WGS sequence"/>
</dbReference>
<feature type="chain" id="PRO_5045449436" evidence="4">
    <location>
        <begin position="33"/>
        <end position="529"/>
    </location>
</feature>
<evidence type="ECO:0000256" key="4">
    <source>
        <dbReference type="SAM" id="SignalP"/>
    </source>
</evidence>
<dbReference type="Gene3D" id="3.40.190.10">
    <property type="entry name" value="Periplasmic binding protein-like II"/>
    <property type="match status" value="1"/>
</dbReference>
<keyword evidence="7" id="KW-1185">Reference proteome</keyword>
<dbReference type="InterPro" id="IPR030678">
    <property type="entry name" value="Peptide/Ni-bd"/>
</dbReference>
<protein>
    <submittedName>
        <fullName evidence="6">Peptide/nickel transport system substrate-binding protein</fullName>
    </submittedName>
</protein>
<dbReference type="CDD" id="cd00995">
    <property type="entry name" value="PBP2_NikA_DppA_OppA_like"/>
    <property type="match status" value="1"/>
</dbReference>
<evidence type="ECO:0000313" key="7">
    <source>
        <dbReference type="Proteomes" id="UP001237448"/>
    </source>
</evidence>
<evidence type="ECO:0000256" key="3">
    <source>
        <dbReference type="ARBA" id="ARBA00022729"/>
    </source>
</evidence>
<dbReference type="InterPro" id="IPR006311">
    <property type="entry name" value="TAT_signal"/>
</dbReference>
<dbReference type="Gene3D" id="3.90.76.10">
    <property type="entry name" value="Dipeptide-binding Protein, Domain 1"/>
    <property type="match status" value="1"/>
</dbReference>
<dbReference type="Gene3D" id="3.10.105.10">
    <property type="entry name" value="Dipeptide-binding Protein, Domain 3"/>
    <property type="match status" value="1"/>
</dbReference>
<evidence type="ECO:0000259" key="5">
    <source>
        <dbReference type="Pfam" id="PF00496"/>
    </source>
</evidence>
<feature type="domain" description="Solute-binding protein family 5" evidence="5">
    <location>
        <begin position="91"/>
        <end position="447"/>
    </location>
</feature>
<evidence type="ECO:0000256" key="2">
    <source>
        <dbReference type="ARBA" id="ARBA00005695"/>
    </source>
</evidence>
<dbReference type="PANTHER" id="PTHR30290">
    <property type="entry name" value="PERIPLASMIC BINDING COMPONENT OF ABC TRANSPORTER"/>
    <property type="match status" value="1"/>
</dbReference>
<evidence type="ECO:0000256" key="1">
    <source>
        <dbReference type="ARBA" id="ARBA00004418"/>
    </source>
</evidence>
<evidence type="ECO:0000313" key="6">
    <source>
        <dbReference type="EMBL" id="MDQ0395461.1"/>
    </source>
</evidence>